<organism evidence="2 3">
    <name type="scientific">candidate division WWE3 bacterium CG06_land_8_20_14_3_00_42_16</name>
    <dbReference type="NCBI Taxonomy" id="1975083"/>
    <lineage>
        <taxon>Bacteria</taxon>
        <taxon>Katanobacteria</taxon>
    </lineage>
</organism>
<feature type="transmembrane region" description="Helical" evidence="1">
    <location>
        <begin position="174"/>
        <end position="197"/>
    </location>
</feature>
<evidence type="ECO:0008006" key="4">
    <source>
        <dbReference type="Google" id="ProtNLM"/>
    </source>
</evidence>
<gene>
    <name evidence="2" type="ORF">COS81_01165</name>
</gene>
<dbReference type="EMBL" id="PEWD01000025">
    <property type="protein sequence ID" value="PIU69152.1"/>
    <property type="molecule type" value="Genomic_DNA"/>
</dbReference>
<proteinExistence type="predicted"/>
<dbReference type="Proteomes" id="UP000229916">
    <property type="component" value="Unassembled WGS sequence"/>
</dbReference>
<evidence type="ECO:0000313" key="2">
    <source>
        <dbReference type="EMBL" id="PIU69152.1"/>
    </source>
</evidence>
<evidence type="ECO:0000256" key="1">
    <source>
        <dbReference type="SAM" id="Phobius"/>
    </source>
</evidence>
<comment type="caution">
    <text evidence="2">The sequence shown here is derived from an EMBL/GenBank/DDBJ whole genome shotgun (WGS) entry which is preliminary data.</text>
</comment>
<dbReference type="AlphaFoldDB" id="A0A2M7AP65"/>
<protein>
    <recommendedName>
        <fullName evidence="4">Baseplate protein J-like domain-containing protein</fullName>
    </recommendedName>
</protein>
<reference evidence="3" key="1">
    <citation type="submission" date="2017-09" db="EMBL/GenBank/DDBJ databases">
        <title>Depth-based differentiation of microbial function through sediment-hosted aquifers and enrichment of novel symbionts in the deep terrestrial subsurface.</title>
        <authorList>
            <person name="Probst A.J."/>
            <person name="Ladd B."/>
            <person name="Jarett J.K."/>
            <person name="Geller-Mcgrath D.E."/>
            <person name="Sieber C.M.K."/>
            <person name="Emerson J.B."/>
            <person name="Anantharaman K."/>
            <person name="Thomas B.C."/>
            <person name="Malmstrom R."/>
            <person name="Stieglmeier M."/>
            <person name="Klingl A."/>
            <person name="Woyke T."/>
            <person name="Ryan C.M."/>
            <person name="Banfield J.F."/>
        </authorList>
    </citation>
    <scope>NUCLEOTIDE SEQUENCE [LARGE SCALE GENOMIC DNA]</scope>
</reference>
<keyword evidence="1" id="KW-0812">Transmembrane</keyword>
<name>A0A2M7AP65_UNCKA</name>
<accession>A0A2M7AP65</accession>
<sequence length="565" mass="62658">MAENIYLDCEDNLSRAVEKIRSSLDDKLYVIIPPDSILWQSRLNFELISDNAQTLGKKIIIVTPSEAGEFMVKSAGLGTARSLEEAHFKNQEEKPDEEKPPEKAEASRTDNFGFLYNQDIAEVLKDQKGNQAEKEEIATPPAPFKIEKLQVEEKPLKLEKPAIGRKRPKIYQKFSFWLIMFFVFLILGTTGFMLYYLPKAQVQLYVQGESLEQRLEVVAKSSVLAVSTTDKTIPAIPLKVEEKGQKTAKATGEKTVGEKAKGNITLQNWTENAKTFPAGAILTVIQGENGAGLTFTLDSEAAIPARTFNVIPEGYEVKFGKVTAVVTATQVGADYNLKSAITLSIGEEDLADFKAVTNAALTGGTSREVTIVSEADRTRLLADLSGELYAKGKNDLLSQVIGDQKYSEEGIQHKIVSQTFNQEARSEAQDLSLSLTTETSMMVFSESQVKTLVLYYLNQNVPEGFKLKEENMNLTLESIDPQTDGLKIEALGAGSILPEIDTEQIKNKLIGKRPWEAEEILEGEAKIVGYKIELWPTLPRFLQSLPNFLERLSIEVSEKNENTGD</sequence>
<keyword evidence="1" id="KW-0472">Membrane</keyword>
<evidence type="ECO:0000313" key="3">
    <source>
        <dbReference type="Proteomes" id="UP000229916"/>
    </source>
</evidence>
<keyword evidence="1" id="KW-1133">Transmembrane helix</keyword>